<keyword evidence="1" id="KW-0238">DNA-binding</keyword>
<keyword evidence="4" id="KW-1185">Reference proteome</keyword>
<proteinExistence type="predicted"/>
<protein>
    <submittedName>
        <fullName evidence="3">Helix-turn-helix</fullName>
    </submittedName>
</protein>
<evidence type="ECO:0000259" key="2">
    <source>
        <dbReference type="PROSITE" id="PS50943"/>
    </source>
</evidence>
<gene>
    <name evidence="3" type="ORF">SAMN05660706_12516</name>
</gene>
<reference evidence="4" key="1">
    <citation type="submission" date="2016-10" db="EMBL/GenBank/DDBJ databases">
        <authorList>
            <person name="Varghese N."/>
            <person name="Submissions S."/>
        </authorList>
    </citation>
    <scope>NUCLEOTIDE SEQUENCE [LARGE SCALE GENOMIC DNA]</scope>
    <source>
        <strain evidence="4">DSM 3669</strain>
    </source>
</reference>
<sequence>MPTFGDRLNFLRKSKNIKAEDLAAAVGLKRRIIFHYEKNESKPSFDTLIALADYFDVSLDYLVGRSDDPRRH</sequence>
<dbReference type="PANTHER" id="PTHR46558">
    <property type="entry name" value="TRACRIPTIONAL REGULATORY PROTEIN-RELATED-RELATED"/>
    <property type="match status" value="1"/>
</dbReference>
<dbReference type="InterPro" id="IPR010982">
    <property type="entry name" value="Lambda_DNA-bd_dom_sf"/>
</dbReference>
<dbReference type="Pfam" id="PF01381">
    <property type="entry name" value="HTH_3"/>
    <property type="match status" value="1"/>
</dbReference>
<feature type="domain" description="HTH cro/C1-type" evidence="2">
    <location>
        <begin position="8"/>
        <end position="62"/>
    </location>
</feature>
<dbReference type="RefSeq" id="WP_092485555.1">
    <property type="nucleotide sequence ID" value="NZ_FOYM01000025.1"/>
</dbReference>
<dbReference type="SUPFAM" id="SSF47413">
    <property type="entry name" value="lambda repressor-like DNA-binding domains"/>
    <property type="match status" value="1"/>
</dbReference>
<dbReference type="AlphaFoldDB" id="A0A1I6E4I2"/>
<dbReference type="Proteomes" id="UP000199584">
    <property type="component" value="Unassembled WGS sequence"/>
</dbReference>
<dbReference type="PANTHER" id="PTHR46558:SF11">
    <property type="entry name" value="HTH-TYPE TRANSCRIPTIONAL REGULATOR XRE"/>
    <property type="match status" value="1"/>
</dbReference>
<dbReference type="CDD" id="cd00093">
    <property type="entry name" value="HTH_XRE"/>
    <property type="match status" value="1"/>
</dbReference>
<dbReference type="EMBL" id="FOYM01000025">
    <property type="protein sequence ID" value="SFR12378.1"/>
    <property type="molecule type" value="Genomic_DNA"/>
</dbReference>
<name>A0A1I6E4I2_9FIRM</name>
<dbReference type="STRING" id="39060.SAMN05660706_12516"/>
<dbReference type="Gene3D" id="1.10.260.40">
    <property type="entry name" value="lambda repressor-like DNA-binding domains"/>
    <property type="match status" value="1"/>
</dbReference>
<evidence type="ECO:0000313" key="3">
    <source>
        <dbReference type="EMBL" id="SFR12378.1"/>
    </source>
</evidence>
<evidence type="ECO:0000313" key="4">
    <source>
        <dbReference type="Proteomes" id="UP000199584"/>
    </source>
</evidence>
<evidence type="ECO:0000256" key="1">
    <source>
        <dbReference type="ARBA" id="ARBA00023125"/>
    </source>
</evidence>
<dbReference type="GO" id="GO:0003677">
    <property type="term" value="F:DNA binding"/>
    <property type="evidence" value="ECO:0007669"/>
    <property type="project" value="UniProtKB-KW"/>
</dbReference>
<dbReference type="PROSITE" id="PS50943">
    <property type="entry name" value="HTH_CROC1"/>
    <property type="match status" value="1"/>
</dbReference>
<dbReference type="OrthoDB" id="1766270at2"/>
<dbReference type="SMART" id="SM00530">
    <property type="entry name" value="HTH_XRE"/>
    <property type="match status" value="1"/>
</dbReference>
<organism evidence="3 4">
    <name type="scientific">Desulfoscipio geothermicus DSM 3669</name>
    <dbReference type="NCBI Taxonomy" id="1121426"/>
    <lineage>
        <taxon>Bacteria</taxon>
        <taxon>Bacillati</taxon>
        <taxon>Bacillota</taxon>
        <taxon>Clostridia</taxon>
        <taxon>Eubacteriales</taxon>
        <taxon>Desulfallaceae</taxon>
        <taxon>Desulfoscipio</taxon>
    </lineage>
</organism>
<dbReference type="InterPro" id="IPR001387">
    <property type="entry name" value="Cro/C1-type_HTH"/>
</dbReference>
<accession>A0A1I6E4I2</accession>